<evidence type="ECO:0000313" key="3">
    <source>
        <dbReference type="Proteomes" id="UP000683213"/>
    </source>
</evidence>
<keyword evidence="1" id="KW-0812">Transmembrane</keyword>
<dbReference type="Proteomes" id="UP000683213">
    <property type="component" value="Unassembled WGS sequence"/>
</dbReference>
<organism evidence="2 3">
    <name type="scientific">Candidatus Iainarchaeum sp</name>
    <dbReference type="NCBI Taxonomy" id="3101447"/>
    <lineage>
        <taxon>Archaea</taxon>
        <taxon>Candidatus Iainarchaeota</taxon>
        <taxon>Candidatus Iainarchaeia</taxon>
        <taxon>Candidatus Iainarchaeales</taxon>
        <taxon>Candidatus Iainarchaeaceae</taxon>
        <taxon>Candidatus Iainarchaeum</taxon>
    </lineage>
</organism>
<name>A0A8T4KXN9_9ARCH</name>
<dbReference type="AlphaFoldDB" id="A0A8T4KXN9"/>
<comment type="caution">
    <text evidence="2">The sequence shown here is derived from an EMBL/GenBank/DDBJ whole genome shotgun (WGS) entry which is preliminary data.</text>
</comment>
<reference evidence="2" key="1">
    <citation type="submission" date="2021-03" db="EMBL/GenBank/DDBJ databases">
        <authorList>
            <person name="Jaffe A."/>
        </authorList>
    </citation>
    <scope>NUCLEOTIDE SEQUENCE</scope>
    <source>
        <strain evidence="2">RIFCSPHIGHO2_01_FULL_GW2011_AR10_43_9</strain>
    </source>
</reference>
<protein>
    <submittedName>
        <fullName evidence="2">Uncharacterized protein</fullName>
    </submittedName>
</protein>
<reference evidence="2" key="2">
    <citation type="submission" date="2021-05" db="EMBL/GenBank/DDBJ databases">
        <title>Protein family content uncovers lineage relationships and bacterial pathway maintenance mechanisms in DPANN archaea.</title>
        <authorList>
            <person name="Castelle C.J."/>
            <person name="Meheust R."/>
            <person name="Jaffe A.L."/>
            <person name="Seitz K."/>
            <person name="Gong X."/>
            <person name="Baker B.J."/>
            <person name="Banfield J.F."/>
        </authorList>
    </citation>
    <scope>NUCLEOTIDE SEQUENCE</scope>
    <source>
        <strain evidence="2">RIFCSPHIGHO2_01_FULL_GW2011_AR10_43_9</strain>
    </source>
</reference>
<accession>A0A8T4KXN9</accession>
<proteinExistence type="predicted"/>
<evidence type="ECO:0000313" key="2">
    <source>
        <dbReference type="EMBL" id="MBS3059161.1"/>
    </source>
</evidence>
<feature type="transmembrane region" description="Helical" evidence="1">
    <location>
        <begin position="68"/>
        <end position="85"/>
    </location>
</feature>
<sequence>MLFFIGAPPQKPLNFFDTGIYVQSVEWVAAGKIPYLDFATIYMPLQFYLMAAIYSVSGISIISVVESFGLLNSLIVGPLVVFLLARKLMKTAIPS</sequence>
<feature type="transmembrane region" description="Helical" evidence="1">
    <location>
        <begin position="41"/>
        <end position="62"/>
    </location>
</feature>
<dbReference type="EMBL" id="JAGVWF010000026">
    <property type="protein sequence ID" value="MBS3059161.1"/>
    <property type="molecule type" value="Genomic_DNA"/>
</dbReference>
<keyword evidence="1" id="KW-0472">Membrane</keyword>
<keyword evidence="1" id="KW-1133">Transmembrane helix</keyword>
<evidence type="ECO:0000256" key="1">
    <source>
        <dbReference type="SAM" id="Phobius"/>
    </source>
</evidence>
<gene>
    <name evidence="2" type="ORF">J4224_01910</name>
</gene>